<proteinExistence type="predicted"/>
<feature type="compositionally biased region" description="Basic and acidic residues" evidence="1">
    <location>
        <begin position="85"/>
        <end position="94"/>
    </location>
</feature>
<dbReference type="Proteomes" id="UP000310200">
    <property type="component" value="Unassembled WGS sequence"/>
</dbReference>
<feature type="region of interest" description="Disordered" evidence="1">
    <location>
        <begin position="42"/>
        <end position="150"/>
    </location>
</feature>
<feature type="compositionally biased region" description="Polar residues" evidence="1">
    <location>
        <begin position="135"/>
        <end position="150"/>
    </location>
</feature>
<comment type="caution">
    <text evidence="2">The sequence shown here is derived from an EMBL/GenBank/DDBJ whole genome shotgun (WGS) entry which is preliminary data.</text>
</comment>
<gene>
    <name evidence="2" type="ORF">DBV15_01717</name>
</gene>
<evidence type="ECO:0000313" key="2">
    <source>
        <dbReference type="EMBL" id="TGZ56201.1"/>
    </source>
</evidence>
<dbReference type="AlphaFoldDB" id="A0A4S2L112"/>
<evidence type="ECO:0000313" key="3">
    <source>
        <dbReference type="Proteomes" id="UP000310200"/>
    </source>
</evidence>
<organism evidence="2 3">
    <name type="scientific">Temnothorax longispinosus</name>
    <dbReference type="NCBI Taxonomy" id="300112"/>
    <lineage>
        <taxon>Eukaryota</taxon>
        <taxon>Metazoa</taxon>
        <taxon>Ecdysozoa</taxon>
        <taxon>Arthropoda</taxon>
        <taxon>Hexapoda</taxon>
        <taxon>Insecta</taxon>
        <taxon>Pterygota</taxon>
        <taxon>Neoptera</taxon>
        <taxon>Endopterygota</taxon>
        <taxon>Hymenoptera</taxon>
        <taxon>Apocrita</taxon>
        <taxon>Aculeata</taxon>
        <taxon>Formicoidea</taxon>
        <taxon>Formicidae</taxon>
        <taxon>Myrmicinae</taxon>
        <taxon>Temnothorax</taxon>
    </lineage>
</organism>
<keyword evidence="3" id="KW-1185">Reference proteome</keyword>
<accession>A0A4S2L112</accession>
<feature type="compositionally biased region" description="Basic and acidic residues" evidence="1">
    <location>
        <begin position="124"/>
        <end position="134"/>
    </location>
</feature>
<dbReference type="EMBL" id="QBLH01000372">
    <property type="protein sequence ID" value="TGZ56201.1"/>
    <property type="molecule type" value="Genomic_DNA"/>
</dbReference>
<reference evidence="2 3" key="1">
    <citation type="journal article" date="2019" name="Philos. Trans. R. Soc. Lond., B, Biol. Sci.">
        <title>Ant behaviour and brain gene expression of defending hosts depend on the ecological success of the intruding social parasite.</title>
        <authorList>
            <person name="Kaur R."/>
            <person name="Stoldt M."/>
            <person name="Jongepier E."/>
            <person name="Feldmeyer B."/>
            <person name="Menzel F."/>
            <person name="Bornberg-Bauer E."/>
            <person name="Foitzik S."/>
        </authorList>
    </citation>
    <scope>NUCLEOTIDE SEQUENCE [LARGE SCALE GENOMIC DNA]</scope>
    <source>
        <tissue evidence="2">Whole body</tissue>
    </source>
</reference>
<feature type="compositionally biased region" description="Polar residues" evidence="1">
    <location>
        <begin position="95"/>
        <end position="123"/>
    </location>
</feature>
<protein>
    <submittedName>
        <fullName evidence="2">Uncharacterized protein</fullName>
    </submittedName>
</protein>
<sequence length="150" mass="16553">MGLKWFRASLSMEEEAAKVPEMTGFYRRVSYFESAIPKNAEVSGAPSSIISDSTASDDNETVQYDRSKADLTSQLSSSITDSDEITVKDNDKKLQINNHAVENAEPSTSIKDPNVKEQSTCGDESNKITEDRYDMSNTKSPISSDNELVI</sequence>
<evidence type="ECO:0000256" key="1">
    <source>
        <dbReference type="SAM" id="MobiDB-lite"/>
    </source>
</evidence>
<feature type="compositionally biased region" description="Polar residues" evidence="1">
    <location>
        <begin position="70"/>
        <end position="80"/>
    </location>
</feature>
<name>A0A4S2L112_9HYME</name>